<dbReference type="GO" id="GO:0003700">
    <property type="term" value="F:DNA-binding transcription factor activity"/>
    <property type="evidence" value="ECO:0007669"/>
    <property type="project" value="InterPro"/>
</dbReference>
<feature type="domain" description="HTH araC/xylS-type" evidence="3">
    <location>
        <begin position="216"/>
        <end position="314"/>
    </location>
</feature>
<dbReference type="InterPro" id="IPR052158">
    <property type="entry name" value="INH-QAR"/>
</dbReference>
<evidence type="ECO:0000259" key="3">
    <source>
        <dbReference type="PROSITE" id="PS01124"/>
    </source>
</evidence>
<dbReference type="InterPro" id="IPR009057">
    <property type="entry name" value="Homeodomain-like_sf"/>
</dbReference>
<dbReference type="PANTHER" id="PTHR43130:SF3">
    <property type="entry name" value="HTH-TYPE TRANSCRIPTIONAL REGULATOR RV1931C"/>
    <property type="match status" value="1"/>
</dbReference>
<dbReference type="SUPFAM" id="SSF46689">
    <property type="entry name" value="Homeodomain-like"/>
    <property type="match status" value="2"/>
</dbReference>
<dbReference type="Pfam" id="PF12833">
    <property type="entry name" value="HTH_18"/>
    <property type="match status" value="1"/>
</dbReference>
<dbReference type="KEGG" id="pstt:CH92_10525"/>
<gene>
    <name evidence="4" type="ORF">CH92_10525</name>
</gene>
<dbReference type="PATRIC" id="fig|316.77.peg.2106"/>
<dbReference type="InterPro" id="IPR002818">
    <property type="entry name" value="DJ-1/PfpI"/>
</dbReference>
<accession>W8RU27</accession>
<organism evidence="4 5">
    <name type="scientific">Stutzerimonas stutzeri</name>
    <name type="common">Pseudomonas stutzeri</name>
    <dbReference type="NCBI Taxonomy" id="316"/>
    <lineage>
        <taxon>Bacteria</taxon>
        <taxon>Pseudomonadati</taxon>
        <taxon>Pseudomonadota</taxon>
        <taxon>Gammaproteobacteria</taxon>
        <taxon>Pseudomonadales</taxon>
        <taxon>Pseudomonadaceae</taxon>
        <taxon>Stutzerimonas</taxon>
    </lineage>
</organism>
<dbReference type="RefSeq" id="WP_025241707.1">
    <property type="nucleotide sequence ID" value="NZ_CP007441.1"/>
</dbReference>
<protein>
    <submittedName>
        <fullName evidence="4">AraC family transcriptional regulator</fullName>
    </submittedName>
</protein>
<dbReference type="InterPro" id="IPR029062">
    <property type="entry name" value="Class_I_gatase-like"/>
</dbReference>
<dbReference type="EMBL" id="CP007441">
    <property type="protein sequence ID" value="AHL75516.1"/>
    <property type="molecule type" value="Genomic_DNA"/>
</dbReference>
<dbReference type="Gene3D" id="3.40.50.880">
    <property type="match status" value="1"/>
</dbReference>
<proteinExistence type="predicted"/>
<evidence type="ECO:0000313" key="4">
    <source>
        <dbReference type="EMBL" id="AHL75516.1"/>
    </source>
</evidence>
<dbReference type="GO" id="GO:0043565">
    <property type="term" value="F:sequence-specific DNA binding"/>
    <property type="evidence" value="ECO:0007669"/>
    <property type="project" value="InterPro"/>
</dbReference>
<evidence type="ECO:0000256" key="1">
    <source>
        <dbReference type="ARBA" id="ARBA00023015"/>
    </source>
</evidence>
<dbReference type="OrthoDB" id="9803764at2"/>
<evidence type="ECO:0000256" key="2">
    <source>
        <dbReference type="ARBA" id="ARBA00023163"/>
    </source>
</evidence>
<dbReference type="InterPro" id="IPR018060">
    <property type="entry name" value="HTH_AraC"/>
</dbReference>
<evidence type="ECO:0000313" key="5">
    <source>
        <dbReference type="Proteomes" id="UP000019522"/>
    </source>
</evidence>
<dbReference type="Proteomes" id="UP000019522">
    <property type="component" value="Chromosome"/>
</dbReference>
<keyword evidence="2" id="KW-0804">Transcription</keyword>
<dbReference type="PANTHER" id="PTHR43130">
    <property type="entry name" value="ARAC-FAMILY TRANSCRIPTIONAL REGULATOR"/>
    <property type="match status" value="1"/>
</dbReference>
<dbReference type="PROSITE" id="PS01124">
    <property type="entry name" value="HTH_ARAC_FAMILY_2"/>
    <property type="match status" value="1"/>
</dbReference>
<dbReference type="Pfam" id="PF01965">
    <property type="entry name" value="DJ-1_PfpI"/>
    <property type="match status" value="1"/>
</dbReference>
<dbReference type="AlphaFoldDB" id="W8RU27"/>
<sequence>MKRIAILLFDDVLSLDIFGPADVFSIANRYLAPTDHYQLCTIGVVTAEVRASNGIRLLADHTLENLPDPIDLLLVPGGPGAYNGDHSAWQPWLQQACTAVSSFGSVCTGAFILGAAGLLDGCQVATHWNYNERLAQRFPRARVETDRIYVRDGKLITSGGVTAGIDMALAIIEEDHGKPVAVNVAKVLLVAMKRQGGQAQFSPLLAEVAREGSPVARAHQHALDNLEQELSVDSLALVAGLSPRHFARTFSGETGMTPMDFVHSARVDRARQLLESSDLPLKTIAYRCGFRSVRCMRIQFCERLGLTPAQYRHQFG</sequence>
<reference evidence="5" key="1">
    <citation type="journal article" date="2014" name="Genome Announc.">
        <title>Complete Genome Sequence of the Highly Transformable Pseudomonas stutzeri Strain 28a24.</title>
        <authorList>
            <person name="Smith B.A."/>
            <person name="Dougherty K.M."/>
            <person name="Baltrus D.A."/>
        </authorList>
    </citation>
    <scope>NUCLEOTIDE SEQUENCE [LARGE SCALE GENOMIC DNA]</scope>
    <source>
        <strain evidence="5">28a24</strain>
    </source>
</reference>
<dbReference type="Gene3D" id="1.10.10.60">
    <property type="entry name" value="Homeodomain-like"/>
    <property type="match status" value="2"/>
</dbReference>
<keyword evidence="1" id="KW-0805">Transcription regulation</keyword>
<dbReference type="CDD" id="cd03137">
    <property type="entry name" value="GATase1_AraC_1"/>
    <property type="match status" value="1"/>
</dbReference>
<dbReference type="SUPFAM" id="SSF52317">
    <property type="entry name" value="Class I glutamine amidotransferase-like"/>
    <property type="match status" value="1"/>
</dbReference>
<reference evidence="4 5" key="2">
    <citation type="submission" date="2014-03" db="EMBL/GenBank/DDBJ databases">
        <authorList>
            <person name="Baltrus D."/>
            <person name="Dougherty K."/>
        </authorList>
    </citation>
    <scope>NUCLEOTIDE SEQUENCE</scope>
    <source>
        <strain evidence="4 5">28a24</strain>
    </source>
</reference>
<name>W8RU27_STUST</name>
<dbReference type="SMART" id="SM00342">
    <property type="entry name" value="HTH_ARAC"/>
    <property type="match status" value="1"/>
</dbReference>